<gene>
    <name evidence="1" type="ORF">AVEN_143538_1</name>
</gene>
<sequence>MCWHNEHHSLSRVLHHTSRIKVVDPTQSIKLRYRNKELCTCRTTHLLEVQRRQWKPGMALEFARRGPDLPDWGARPAVRGGVGSVMKLVSNFRQLLFINYS</sequence>
<accession>A0A4Y2ANW1</accession>
<name>A0A4Y2ANW1_ARAVE</name>
<organism evidence="1 2">
    <name type="scientific">Araneus ventricosus</name>
    <name type="common">Orbweaver spider</name>
    <name type="synonym">Epeira ventricosa</name>
    <dbReference type="NCBI Taxonomy" id="182803"/>
    <lineage>
        <taxon>Eukaryota</taxon>
        <taxon>Metazoa</taxon>
        <taxon>Ecdysozoa</taxon>
        <taxon>Arthropoda</taxon>
        <taxon>Chelicerata</taxon>
        <taxon>Arachnida</taxon>
        <taxon>Araneae</taxon>
        <taxon>Araneomorphae</taxon>
        <taxon>Entelegynae</taxon>
        <taxon>Araneoidea</taxon>
        <taxon>Araneidae</taxon>
        <taxon>Araneus</taxon>
    </lineage>
</organism>
<proteinExistence type="predicted"/>
<reference evidence="1 2" key="1">
    <citation type="journal article" date="2019" name="Sci. Rep.">
        <title>Orb-weaving spider Araneus ventricosus genome elucidates the spidroin gene catalogue.</title>
        <authorList>
            <person name="Kono N."/>
            <person name="Nakamura H."/>
            <person name="Ohtoshi R."/>
            <person name="Moran D.A.P."/>
            <person name="Shinohara A."/>
            <person name="Yoshida Y."/>
            <person name="Fujiwara M."/>
            <person name="Mori M."/>
            <person name="Tomita M."/>
            <person name="Arakawa K."/>
        </authorList>
    </citation>
    <scope>NUCLEOTIDE SEQUENCE [LARGE SCALE GENOMIC DNA]</scope>
</reference>
<dbReference type="EMBL" id="BGPR01000025">
    <property type="protein sequence ID" value="GBL81197.1"/>
    <property type="molecule type" value="Genomic_DNA"/>
</dbReference>
<protein>
    <submittedName>
        <fullName evidence="1">Uncharacterized protein</fullName>
    </submittedName>
</protein>
<evidence type="ECO:0000313" key="1">
    <source>
        <dbReference type="EMBL" id="GBL81197.1"/>
    </source>
</evidence>
<evidence type="ECO:0000313" key="2">
    <source>
        <dbReference type="Proteomes" id="UP000499080"/>
    </source>
</evidence>
<keyword evidence="2" id="KW-1185">Reference proteome</keyword>
<dbReference type="AlphaFoldDB" id="A0A4Y2ANW1"/>
<dbReference type="Proteomes" id="UP000499080">
    <property type="component" value="Unassembled WGS sequence"/>
</dbReference>
<comment type="caution">
    <text evidence="1">The sequence shown here is derived from an EMBL/GenBank/DDBJ whole genome shotgun (WGS) entry which is preliminary data.</text>
</comment>